<feature type="region of interest" description="Disordered" evidence="1">
    <location>
        <begin position="50"/>
        <end position="75"/>
    </location>
</feature>
<protein>
    <submittedName>
        <fullName evidence="2">Uncharacterized protein</fullName>
    </submittedName>
</protein>
<evidence type="ECO:0000256" key="1">
    <source>
        <dbReference type="SAM" id="MobiDB-lite"/>
    </source>
</evidence>
<keyword evidence="3" id="KW-1185">Reference proteome</keyword>
<accession>A0AAF0UPI5</accession>
<reference evidence="2" key="1">
    <citation type="submission" date="2023-08" db="EMBL/GenBank/DDBJ databases">
        <title>A de novo genome assembly of Solanum verrucosum Schlechtendal, a Mexican diploid species geographically isolated from the other diploid A-genome species in potato relatives.</title>
        <authorList>
            <person name="Hosaka K."/>
        </authorList>
    </citation>
    <scope>NUCLEOTIDE SEQUENCE</scope>
    <source>
        <tissue evidence="2">Young leaves</tissue>
    </source>
</reference>
<gene>
    <name evidence="2" type="ORF">MTR67_043362</name>
</gene>
<evidence type="ECO:0000313" key="3">
    <source>
        <dbReference type="Proteomes" id="UP001234989"/>
    </source>
</evidence>
<proteinExistence type="predicted"/>
<name>A0AAF0UPI5_SOLVR</name>
<dbReference type="AlphaFoldDB" id="A0AAF0UPI5"/>
<feature type="compositionally biased region" description="Polar residues" evidence="1">
    <location>
        <begin position="57"/>
        <end position="75"/>
    </location>
</feature>
<organism evidence="2 3">
    <name type="scientific">Solanum verrucosum</name>
    <dbReference type="NCBI Taxonomy" id="315347"/>
    <lineage>
        <taxon>Eukaryota</taxon>
        <taxon>Viridiplantae</taxon>
        <taxon>Streptophyta</taxon>
        <taxon>Embryophyta</taxon>
        <taxon>Tracheophyta</taxon>
        <taxon>Spermatophyta</taxon>
        <taxon>Magnoliopsida</taxon>
        <taxon>eudicotyledons</taxon>
        <taxon>Gunneridae</taxon>
        <taxon>Pentapetalae</taxon>
        <taxon>asterids</taxon>
        <taxon>lamiids</taxon>
        <taxon>Solanales</taxon>
        <taxon>Solanaceae</taxon>
        <taxon>Solanoideae</taxon>
        <taxon>Solaneae</taxon>
        <taxon>Solanum</taxon>
    </lineage>
</organism>
<evidence type="ECO:0000313" key="2">
    <source>
        <dbReference type="EMBL" id="WMV49977.1"/>
    </source>
</evidence>
<dbReference type="Proteomes" id="UP001234989">
    <property type="component" value="Chromosome 10"/>
</dbReference>
<sequence>MKRTKKLNPEHRQAQLAICRRDLLRPLFPFIPPNSPEHEDAEGKYVMTMKQKKGESPSHSAASTNFTERSANAIF</sequence>
<dbReference type="EMBL" id="CP133621">
    <property type="protein sequence ID" value="WMV49977.1"/>
    <property type="molecule type" value="Genomic_DNA"/>
</dbReference>